<accession>A0ABU5U792</accession>
<sequence length="204" mass="22827">MVQTPASLETETLSIELPRTIALYVTQEQFTALTAANPDLRLERTAQGELIVNPPTGWETGECNSNLSGELYLWWRNSGEPGKVFDSSTGFILPNGATRSPDASWVSRERWEALTTEQKGTFANICPDFVVELRSSSDSLKFLQAKMKEYINNGAKLGWLIDPQKKRVEIYRLELAVEVLENPAELSGEGVLTGFVLNFRRVWG</sequence>
<organism evidence="2 3">
    <name type="scientific">Limnoraphis robusta CCNP1315</name>
    <dbReference type="NCBI Taxonomy" id="3110306"/>
    <lineage>
        <taxon>Bacteria</taxon>
        <taxon>Bacillati</taxon>
        <taxon>Cyanobacteriota</taxon>
        <taxon>Cyanophyceae</taxon>
        <taxon>Oscillatoriophycideae</taxon>
        <taxon>Oscillatoriales</taxon>
        <taxon>Sirenicapillariaceae</taxon>
        <taxon>Limnoraphis</taxon>
    </lineage>
</organism>
<feature type="domain" description="Putative restriction endonuclease" evidence="1">
    <location>
        <begin position="28"/>
        <end position="198"/>
    </location>
</feature>
<dbReference type="PANTHER" id="PTHR34107:SF7">
    <property type="entry name" value="SLR2092 PROTEIN"/>
    <property type="match status" value="1"/>
</dbReference>
<dbReference type="Proteomes" id="UP001301728">
    <property type="component" value="Unassembled WGS sequence"/>
</dbReference>
<keyword evidence="2" id="KW-0540">Nuclease</keyword>
<dbReference type="CDD" id="cd06260">
    <property type="entry name" value="DUF820-like"/>
    <property type="match status" value="1"/>
</dbReference>
<protein>
    <submittedName>
        <fullName evidence="2">Uma2 family endonuclease</fullName>
    </submittedName>
</protein>
<keyword evidence="3" id="KW-1185">Reference proteome</keyword>
<dbReference type="Pfam" id="PF05685">
    <property type="entry name" value="Uma2"/>
    <property type="match status" value="1"/>
</dbReference>
<dbReference type="InterPro" id="IPR008538">
    <property type="entry name" value="Uma2"/>
</dbReference>
<reference evidence="2 3" key="1">
    <citation type="submission" date="2023-12" db="EMBL/GenBank/DDBJ databases">
        <title>Baltic Sea Cyanobacteria.</title>
        <authorList>
            <person name="Delbaje E."/>
            <person name="Fewer D.P."/>
            <person name="Shishido T.K."/>
        </authorList>
    </citation>
    <scope>NUCLEOTIDE SEQUENCE [LARGE SCALE GENOMIC DNA]</scope>
    <source>
        <strain evidence="2 3">CCNP 1315</strain>
    </source>
</reference>
<proteinExistence type="predicted"/>
<evidence type="ECO:0000259" key="1">
    <source>
        <dbReference type="Pfam" id="PF05685"/>
    </source>
</evidence>
<dbReference type="GO" id="GO:0004519">
    <property type="term" value="F:endonuclease activity"/>
    <property type="evidence" value="ECO:0007669"/>
    <property type="project" value="UniProtKB-KW"/>
</dbReference>
<name>A0ABU5U792_9CYAN</name>
<evidence type="ECO:0000313" key="2">
    <source>
        <dbReference type="EMBL" id="MEA5523039.1"/>
    </source>
</evidence>
<evidence type="ECO:0000313" key="3">
    <source>
        <dbReference type="Proteomes" id="UP001301728"/>
    </source>
</evidence>
<gene>
    <name evidence="2" type="ORF">VB854_29330</name>
</gene>
<dbReference type="SUPFAM" id="SSF52980">
    <property type="entry name" value="Restriction endonuclease-like"/>
    <property type="match status" value="1"/>
</dbReference>
<dbReference type="Gene3D" id="3.90.1570.10">
    <property type="entry name" value="tt1808, chain A"/>
    <property type="match status" value="1"/>
</dbReference>
<keyword evidence="2" id="KW-0255">Endonuclease</keyword>
<keyword evidence="2" id="KW-0378">Hydrolase</keyword>
<dbReference type="EMBL" id="JAYGHT010000198">
    <property type="protein sequence ID" value="MEA5523039.1"/>
    <property type="molecule type" value="Genomic_DNA"/>
</dbReference>
<dbReference type="InterPro" id="IPR011335">
    <property type="entry name" value="Restrct_endonuc-II-like"/>
</dbReference>
<dbReference type="InterPro" id="IPR012296">
    <property type="entry name" value="Nuclease_put_TT1808"/>
</dbReference>
<comment type="caution">
    <text evidence="2">The sequence shown here is derived from an EMBL/GenBank/DDBJ whole genome shotgun (WGS) entry which is preliminary data.</text>
</comment>
<dbReference type="PANTHER" id="PTHR34107">
    <property type="entry name" value="SLL0198 PROTEIN-RELATED"/>
    <property type="match status" value="1"/>
</dbReference>
<dbReference type="RefSeq" id="WP_323274553.1">
    <property type="nucleotide sequence ID" value="NZ_JAYGHT010000198.1"/>
</dbReference>